<organism evidence="2 3">
    <name type="scientific">Hyphobacterium lacteum</name>
    <dbReference type="NCBI Taxonomy" id="3116575"/>
    <lineage>
        <taxon>Bacteria</taxon>
        <taxon>Pseudomonadati</taxon>
        <taxon>Pseudomonadota</taxon>
        <taxon>Alphaproteobacteria</taxon>
        <taxon>Maricaulales</taxon>
        <taxon>Maricaulaceae</taxon>
        <taxon>Hyphobacterium</taxon>
    </lineage>
</organism>
<sequence length="149" mass="16778">MTEADVISLLVEFMHVLLAGITIYFSIVSAYIAGLYMFLARAHIFLKLVAFLFFSLIFFFLMQFNYGAGVFQRGLVDTLAELQASGVDLSAAGETALESARAGLNQKVRTVMWLGSAATYAALFYLTFFHNWRFLMGENSDEAMLRRQR</sequence>
<feature type="transmembrane region" description="Helical" evidence="1">
    <location>
        <begin position="6"/>
        <end position="32"/>
    </location>
</feature>
<evidence type="ECO:0000313" key="2">
    <source>
        <dbReference type="EMBL" id="MEE2524928.1"/>
    </source>
</evidence>
<keyword evidence="3" id="KW-1185">Reference proteome</keyword>
<keyword evidence="1" id="KW-0812">Transmembrane</keyword>
<accession>A0ABU7LLX2</accession>
<protein>
    <submittedName>
        <fullName evidence="2">Uncharacterized protein</fullName>
    </submittedName>
</protein>
<evidence type="ECO:0000313" key="3">
    <source>
        <dbReference type="Proteomes" id="UP001354971"/>
    </source>
</evidence>
<keyword evidence="1" id="KW-1133">Transmembrane helix</keyword>
<reference evidence="2 3" key="1">
    <citation type="submission" date="2024-01" db="EMBL/GenBank/DDBJ databases">
        <title>Hyphobacterium bacterium isolated from marine sediment.</title>
        <authorList>
            <person name="Zhao S."/>
        </authorList>
    </citation>
    <scope>NUCLEOTIDE SEQUENCE [LARGE SCALE GENOMIC DNA]</scope>
    <source>
        <strain evidence="3">HN65</strain>
    </source>
</reference>
<dbReference type="Proteomes" id="UP001354971">
    <property type="component" value="Unassembled WGS sequence"/>
</dbReference>
<dbReference type="RefSeq" id="WP_330197592.1">
    <property type="nucleotide sequence ID" value="NZ_JAZDRP010000001.1"/>
</dbReference>
<dbReference type="EMBL" id="JAZDRP010000001">
    <property type="protein sequence ID" value="MEE2524928.1"/>
    <property type="molecule type" value="Genomic_DNA"/>
</dbReference>
<gene>
    <name evidence="2" type="ORF">V0U79_01000</name>
</gene>
<comment type="caution">
    <text evidence="2">The sequence shown here is derived from an EMBL/GenBank/DDBJ whole genome shotgun (WGS) entry which is preliminary data.</text>
</comment>
<proteinExistence type="predicted"/>
<feature type="transmembrane region" description="Helical" evidence="1">
    <location>
        <begin position="44"/>
        <end position="64"/>
    </location>
</feature>
<evidence type="ECO:0000256" key="1">
    <source>
        <dbReference type="SAM" id="Phobius"/>
    </source>
</evidence>
<name>A0ABU7LLX2_9PROT</name>
<feature type="transmembrane region" description="Helical" evidence="1">
    <location>
        <begin position="111"/>
        <end position="129"/>
    </location>
</feature>
<keyword evidence="1" id="KW-0472">Membrane</keyword>